<reference evidence="2 3" key="1">
    <citation type="submission" date="2019-05" db="EMBL/GenBank/DDBJ databases">
        <title>Emergence of the Ug99 lineage of the wheat stem rust pathogen through somatic hybridization.</title>
        <authorList>
            <person name="Li F."/>
            <person name="Upadhyaya N.M."/>
            <person name="Sperschneider J."/>
            <person name="Matny O."/>
            <person name="Nguyen-Phuc H."/>
            <person name="Mago R."/>
            <person name="Raley C."/>
            <person name="Miller M.E."/>
            <person name="Silverstein K.A.T."/>
            <person name="Henningsen E."/>
            <person name="Hirsch C.D."/>
            <person name="Visser B."/>
            <person name="Pretorius Z.A."/>
            <person name="Steffenson B.J."/>
            <person name="Schwessinger B."/>
            <person name="Dodds P.N."/>
            <person name="Figueroa M."/>
        </authorList>
    </citation>
    <scope>NUCLEOTIDE SEQUENCE [LARGE SCALE GENOMIC DNA]</scope>
    <source>
        <strain evidence="2 3">Ug99</strain>
    </source>
</reference>
<evidence type="ECO:0000313" key="3">
    <source>
        <dbReference type="Proteomes" id="UP000325313"/>
    </source>
</evidence>
<accession>A0A5B0RVV9</accession>
<comment type="caution">
    <text evidence="2">The sequence shown here is derived from an EMBL/GenBank/DDBJ whole genome shotgun (WGS) entry which is preliminary data.</text>
</comment>
<evidence type="ECO:0000256" key="1">
    <source>
        <dbReference type="SAM" id="MobiDB-lite"/>
    </source>
</evidence>
<organism evidence="2 3">
    <name type="scientific">Puccinia graminis f. sp. tritici</name>
    <dbReference type="NCBI Taxonomy" id="56615"/>
    <lineage>
        <taxon>Eukaryota</taxon>
        <taxon>Fungi</taxon>
        <taxon>Dikarya</taxon>
        <taxon>Basidiomycota</taxon>
        <taxon>Pucciniomycotina</taxon>
        <taxon>Pucciniomycetes</taxon>
        <taxon>Pucciniales</taxon>
        <taxon>Pucciniaceae</taxon>
        <taxon>Puccinia</taxon>
    </lineage>
</organism>
<feature type="compositionally biased region" description="Polar residues" evidence="1">
    <location>
        <begin position="36"/>
        <end position="46"/>
    </location>
</feature>
<name>A0A5B0RVV9_PUCGR</name>
<proteinExistence type="predicted"/>
<dbReference type="EMBL" id="VDEP01000113">
    <property type="protein sequence ID" value="KAA1130116.1"/>
    <property type="molecule type" value="Genomic_DNA"/>
</dbReference>
<protein>
    <submittedName>
        <fullName evidence="2">Uncharacterized protein</fullName>
    </submittedName>
</protein>
<evidence type="ECO:0000313" key="2">
    <source>
        <dbReference type="EMBL" id="KAA1130116.1"/>
    </source>
</evidence>
<sequence length="113" mass="12329">MPVVSRQIRRPTPPPKPQICRIPHPGAAIPKRSRTESVSTLSVQNETSHKPSRAVTDSAPPKEKPNYLELGLSAPPPVASPINQLHHHLLLALVNQTTNNNLLPHVSNLTAKE</sequence>
<dbReference type="AlphaFoldDB" id="A0A5B0RVV9"/>
<gene>
    <name evidence="2" type="ORF">PGTUg99_014128</name>
</gene>
<feature type="region of interest" description="Disordered" evidence="1">
    <location>
        <begin position="1"/>
        <end position="64"/>
    </location>
</feature>
<dbReference type="Proteomes" id="UP000325313">
    <property type="component" value="Unassembled WGS sequence"/>
</dbReference>